<feature type="compositionally biased region" description="Acidic residues" evidence="7">
    <location>
        <begin position="1262"/>
        <end position="1279"/>
    </location>
</feature>
<dbReference type="GO" id="GO:0010008">
    <property type="term" value="C:endosome membrane"/>
    <property type="evidence" value="ECO:0007669"/>
    <property type="project" value="TreeGrafter"/>
</dbReference>
<dbReference type="PANTHER" id="PTHR22781">
    <property type="entry name" value="DELTA ADAPTIN-RELATED"/>
    <property type="match status" value="1"/>
</dbReference>
<dbReference type="Proteomes" id="UP000027456">
    <property type="component" value="Unassembled WGS sequence"/>
</dbReference>
<evidence type="ECO:0000256" key="1">
    <source>
        <dbReference type="ARBA" id="ARBA00004308"/>
    </source>
</evidence>
<comment type="similarity">
    <text evidence="2">Belongs to the adaptor complexes large subunit family.</text>
</comment>
<keyword evidence="5" id="KW-0653">Protein transport</keyword>
<dbReference type="STRING" id="1423351.A0A074RID5"/>
<comment type="subcellular location">
    <subcellularLocation>
        <location evidence="1">Endomembrane system</location>
    </subcellularLocation>
</comment>
<dbReference type="PANTHER" id="PTHR22781:SF12">
    <property type="entry name" value="AP-3 COMPLEX SUBUNIT DELTA-1"/>
    <property type="match status" value="1"/>
</dbReference>
<name>A0A074RID5_9AGAM</name>
<comment type="caution">
    <text evidence="9">The sequence shown here is derived from an EMBL/GenBank/DDBJ whole genome shotgun (WGS) entry which is preliminary data.</text>
</comment>
<dbReference type="Gene3D" id="1.25.10.10">
    <property type="entry name" value="Leucine-rich Repeat Variant"/>
    <property type="match status" value="1"/>
</dbReference>
<evidence type="ECO:0000256" key="7">
    <source>
        <dbReference type="SAM" id="MobiDB-lite"/>
    </source>
</evidence>
<dbReference type="OrthoDB" id="10264595at2759"/>
<feature type="compositionally biased region" description="Basic residues" evidence="7">
    <location>
        <begin position="1505"/>
        <end position="1518"/>
    </location>
</feature>
<evidence type="ECO:0000256" key="3">
    <source>
        <dbReference type="ARBA" id="ARBA00022448"/>
    </source>
</evidence>
<feature type="compositionally biased region" description="Basic and acidic residues" evidence="7">
    <location>
        <begin position="1330"/>
        <end position="1339"/>
    </location>
</feature>
<keyword evidence="6" id="KW-0472">Membrane</keyword>
<organism evidence="9 10">
    <name type="scientific">Rhizoctonia solani 123E</name>
    <dbReference type="NCBI Taxonomy" id="1423351"/>
    <lineage>
        <taxon>Eukaryota</taxon>
        <taxon>Fungi</taxon>
        <taxon>Dikarya</taxon>
        <taxon>Basidiomycota</taxon>
        <taxon>Agaricomycotina</taxon>
        <taxon>Agaricomycetes</taxon>
        <taxon>Cantharellales</taxon>
        <taxon>Ceratobasidiaceae</taxon>
        <taxon>Rhizoctonia</taxon>
    </lineage>
</organism>
<sequence length="1518" mass="167612">MSDSGQFYLNCYLLEDETYDSFPIRVSQDLRIFELKAMIVDAYQRTMGDRITHPHLYQIDVLADVEDLAGIVIPPQKMCLRGSHRVGDFWKDPQQIDERHVQVLVEAEVSPPVGQRLRPAPNHDQLGSISLVSSATARLRLRRDQTAEAFRNAPSASAAAGHQAFEHQQGLDDIPIFNGRPQRRTAVPIQLFHPAFDYFAAQIKEPISLISEEYQIVEDLLLSAQDFYDGENTRWNAMKDLLSAVIGHLIQVEPITKCESGGAVIFSAKYRSRKAYGAIVTIENEIGTGGCDPYIQGAQVYSRRWSQTKVDDLRKATRCPSLIISVAGPWMCVSGAVYLDHVVVQPLTEYIWLGHHPQQDHRLIYVTRIFHAISATITYLDNYYAPLIANMSALSVDNTICFPYFQTVQTSNGPLDFSYQDRLGDPNVIRPVFKAITKDNRVVVVKFAQCYNFEAHKLLADHSLAPKLISRDAERVGGGLLMIVMELSGTSLDSYTSNPKFDLSLFHQVRKDIETALAILHAKNLVFGDLRPPNVLINKGNDGIFHGQLVDFDWCGIEQEATYPVGMNQNPRLGWAEGVQKGSVLLKQHDNFMLERLFLKAKFPITSCRPSSRLIMWERTLSDLIRGLRANKGDESQFIAKAVDEIRTEVKSKDMDLKAAAVLKLVYLEMLGYPMGWASFYVVEVMSSPKLHLKAVGYLAAVQTFTADTDVLMLTTNLLKKDLSNAMAPTLPMVLNGFSHLTTPDLSRDLASDVFALLTHSKPSVRKSAVVSLFKLLLTYPDALPIGIERLKERLGDDDPGVVSATVNVLCELARRSPEDYLVLAPQLFHLLTTASNNWMLIKIVKLFGFLAPHEARLAKKLTGPLADLIANTPAISLLYECVHTVIVGGMLQGSMARACSAKLAVFLGDADQNLKYIALLAMAKIAPTHAHLVAEHQDVIFSSIEDSDMSIRMRALELLTAMANRDNIQSIVQQLLDHLIKPPSQPSQSASSALRALASGTASTPTPAPIPAATPSKSQTEAYRLVVAHRILHMLSRDAYSAVPDFEWALSVLIDLTYIICGSSSLPIDPSSTFPPRYTPKSNSTISIDSEIAFLFKDVAVRVRAVRPSAAALAAKCIADEQFWGLGAWDVVGAAVWVCGEYASELDSPLTTLLDLLQPAALALPGALCVQNALKVFGFWAADRAERWDDATGAEVLREVERTSESLRAFAKVADPEVQERAANGLQLFRFIQADVMGYEARRAATANKRKEEPESGDAQAESEDAQPETETVPETESSEPNYPKSMYLLQPLRISFELNYVAPHAQSSVPVPDGLNLDAWIVPPPKAMDFHEEEQPKRVKKKSKGKEKEKERDPTKKRKSKKVEETPEEKAAKEQARAERLERQKDDPYYISDKKPTSTDDVDSIPVVKLEGVPSPAAEGPSSRFVGFKPRSVTSQVAVVDVAGEMPAARLGLGVHTPASGRGSSTATPPPRPTAPVISSFPQYEVEDEPRAAAPIPEPIKVTKVKKKKAKSKPVV</sequence>
<feature type="compositionally biased region" description="Basic and acidic residues" evidence="7">
    <location>
        <begin position="1364"/>
        <end position="1400"/>
    </location>
</feature>
<feature type="compositionally biased region" description="Low complexity" evidence="7">
    <location>
        <begin position="1494"/>
        <end position="1504"/>
    </location>
</feature>
<keyword evidence="4" id="KW-0677">Repeat</keyword>
<dbReference type="GO" id="GO:0006896">
    <property type="term" value="P:Golgi to vacuole transport"/>
    <property type="evidence" value="ECO:0007669"/>
    <property type="project" value="TreeGrafter"/>
</dbReference>
<evidence type="ECO:0000313" key="9">
    <source>
        <dbReference type="EMBL" id="KEP46554.1"/>
    </source>
</evidence>
<dbReference type="HOGENOM" id="CLU_247875_0_0_1"/>
<evidence type="ECO:0000259" key="8">
    <source>
        <dbReference type="Pfam" id="PF01602"/>
    </source>
</evidence>
<protein>
    <submittedName>
        <fullName evidence="9">Adaptin amino-terminal region protein</fullName>
    </submittedName>
</protein>
<feature type="region of interest" description="Disordered" evidence="7">
    <location>
        <begin position="983"/>
        <end position="1017"/>
    </location>
</feature>
<dbReference type="SUPFAM" id="SSF48371">
    <property type="entry name" value="ARM repeat"/>
    <property type="match status" value="1"/>
</dbReference>
<keyword evidence="3" id="KW-0813">Transport</keyword>
<evidence type="ECO:0000256" key="5">
    <source>
        <dbReference type="ARBA" id="ARBA00022927"/>
    </source>
</evidence>
<feature type="region of interest" description="Disordered" evidence="7">
    <location>
        <begin position="1246"/>
        <end position="1285"/>
    </location>
</feature>
<dbReference type="InterPro" id="IPR011989">
    <property type="entry name" value="ARM-like"/>
</dbReference>
<dbReference type="InterPro" id="IPR017105">
    <property type="entry name" value="AP3_complex_dsu"/>
</dbReference>
<evidence type="ECO:0000256" key="2">
    <source>
        <dbReference type="ARBA" id="ARBA00006613"/>
    </source>
</evidence>
<feature type="domain" description="Clathrin/coatomer adaptor adaptin-like N-terminal" evidence="8">
    <location>
        <begin position="636"/>
        <end position="1230"/>
    </location>
</feature>
<keyword evidence="10" id="KW-1185">Reference proteome</keyword>
<proteinExistence type="inferred from homology"/>
<dbReference type="InterPro" id="IPR002553">
    <property type="entry name" value="Clathrin/coatomer_adapt-like_N"/>
</dbReference>
<evidence type="ECO:0000256" key="4">
    <source>
        <dbReference type="ARBA" id="ARBA00022737"/>
    </source>
</evidence>
<dbReference type="GO" id="GO:0030123">
    <property type="term" value="C:AP-3 adaptor complex"/>
    <property type="evidence" value="ECO:0007669"/>
    <property type="project" value="InterPro"/>
</dbReference>
<dbReference type="Gene3D" id="1.10.510.10">
    <property type="entry name" value="Transferase(Phosphotransferase) domain 1"/>
    <property type="match status" value="1"/>
</dbReference>
<reference evidence="9 10" key="1">
    <citation type="submission" date="2013-12" db="EMBL/GenBank/DDBJ databases">
        <authorList>
            <person name="Cubeta M."/>
            <person name="Pakala S."/>
            <person name="Fedorova N."/>
            <person name="Thomas E."/>
            <person name="Dean R."/>
            <person name="Jabaji S."/>
            <person name="Neate S."/>
            <person name="Toda T."/>
            <person name="Tavantzis S."/>
            <person name="Vilgalys R."/>
            <person name="Bharathan N."/>
            <person name="Pakala S."/>
            <person name="Losada L.S."/>
            <person name="Zafar N."/>
            <person name="Nierman W."/>
        </authorList>
    </citation>
    <scope>NUCLEOTIDE SEQUENCE [LARGE SCALE GENOMIC DNA]</scope>
    <source>
        <strain evidence="9 10">123E</strain>
    </source>
</reference>
<feature type="region of interest" description="Disordered" evidence="7">
    <location>
        <begin position="1329"/>
        <end position="1425"/>
    </location>
</feature>
<dbReference type="SUPFAM" id="SSF56112">
    <property type="entry name" value="Protein kinase-like (PK-like)"/>
    <property type="match status" value="1"/>
</dbReference>
<accession>A0A074RID5</accession>
<dbReference type="EMBL" id="AZST01001050">
    <property type="protein sequence ID" value="KEP46554.1"/>
    <property type="molecule type" value="Genomic_DNA"/>
</dbReference>
<dbReference type="InterPro" id="IPR011009">
    <property type="entry name" value="Kinase-like_dom_sf"/>
</dbReference>
<feature type="compositionally biased region" description="Low complexity" evidence="7">
    <location>
        <begin position="987"/>
        <end position="1006"/>
    </location>
</feature>
<dbReference type="Pfam" id="PF01602">
    <property type="entry name" value="Adaptin_N"/>
    <property type="match status" value="1"/>
</dbReference>
<dbReference type="InterPro" id="IPR016024">
    <property type="entry name" value="ARM-type_fold"/>
</dbReference>
<evidence type="ECO:0000313" key="10">
    <source>
        <dbReference type="Proteomes" id="UP000027456"/>
    </source>
</evidence>
<evidence type="ECO:0000256" key="6">
    <source>
        <dbReference type="ARBA" id="ARBA00023136"/>
    </source>
</evidence>
<dbReference type="GO" id="GO:0006623">
    <property type="term" value="P:protein targeting to vacuole"/>
    <property type="evidence" value="ECO:0007669"/>
    <property type="project" value="TreeGrafter"/>
</dbReference>
<feature type="region of interest" description="Disordered" evidence="7">
    <location>
        <begin position="1455"/>
        <end position="1518"/>
    </location>
</feature>
<gene>
    <name evidence="9" type="ORF">V565_192850</name>
</gene>